<organism evidence="4 5">
    <name type="scientific">Achromobacter aloeverae</name>
    <dbReference type="NCBI Taxonomy" id="1750518"/>
    <lineage>
        <taxon>Bacteria</taxon>
        <taxon>Pseudomonadati</taxon>
        <taxon>Pseudomonadota</taxon>
        <taxon>Betaproteobacteria</taxon>
        <taxon>Burkholderiales</taxon>
        <taxon>Alcaligenaceae</taxon>
        <taxon>Achromobacter</taxon>
    </lineage>
</organism>
<dbReference type="OrthoDB" id="9803803at2"/>
<protein>
    <submittedName>
        <fullName evidence="4">Nitrilase</fullName>
    </submittedName>
</protein>
<evidence type="ECO:0000259" key="3">
    <source>
        <dbReference type="PROSITE" id="PS50263"/>
    </source>
</evidence>
<dbReference type="PROSITE" id="PS00921">
    <property type="entry name" value="NITRIL_CHT_2"/>
    <property type="match status" value="1"/>
</dbReference>
<comment type="similarity">
    <text evidence="1">Belongs to the carbon-nitrogen hydrolase superfamily. Nitrilase family.</text>
</comment>
<feature type="domain" description="CN hydrolase" evidence="3">
    <location>
        <begin position="4"/>
        <end position="270"/>
    </location>
</feature>
<dbReference type="PANTHER" id="PTHR46044:SF1">
    <property type="entry name" value="CN HYDROLASE DOMAIN-CONTAINING PROTEIN"/>
    <property type="match status" value="1"/>
</dbReference>
<dbReference type="InterPro" id="IPR036526">
    <property type="entry name" value="C-N_Hydrolase_sf"/>
</dbReference>
<dbReference type="GO" id="GO:0000257">
    <property type="term" value="F:nitrilase activity"/>
    <property type="evidence" value="ECO:0007669"/>
    <property type="project" value="UniProtKB-ARBA"/>
</dbReference>
<dbReference type="InterPro" id="IPR044149">
    <property type="entry name" value="Nitrilases_CHs"/>
</dbReference>
<evidence type="ECO:0000313" key="5">
    <source>
        <dbReference type="Proteomes" id="UP000290849"/>
    </source>
</evidence>
<reference evidence="4 5" key="1">
    <citation type="journal article" date="2017" name="Int. J. Syst. Evol. Microbiol.">
        <title>Achromobacter aloeverae sp. nov., isolated from the root of Aloe vera (L.) Burm.f.</title>
        <authorList>
            <person name="Kuncharoen N."/>
            <person name="Muramatsu Y."/>
            <person name="Shibata C."/>
            <person name="Kamakura Y."/>
            <person name="Nakagawa Y."/>
            <person name="Tanasupawat S."/>
        </authorList>
    </citation>
    <scope>NUCLEOTIDE SEQUENCE [LARGE SCALE GENOMIC DNA]</scope>
    <source>
        <strain evidence="4 5">AVA-1</strain>
    </source>
</reference>
<dbReference type="GO" id="GO:0018822">
    <property type="term" value="F:nitrile hydratase activity"/>
    <property type="evidence" value="ECO:0007669"/>
    <property type="project" value="TreeGrafter"/>
</dbReference>
<evidence type="ECO:0000256" key="1">
    <source>
        <dbReference type="ARBA" id="ARBA00008129"/>
    </source>
</evidence>
<dbReference type="Proteomes" id="UP000290849">
    <property type="component" value="Unassembled WGS sequence"/>
</dbReference>
<dbReference type="Pfam" id="PF00795">
    <property type="entry name" value="CN_hydrolase"/>
    <property type="match status" value="1"/>
</dbReference>
<keyword evidence="5" id="KW-1185">Reference proteome</keyword>
<dbReference type="PANTHER" id="PTHR46044">
    <property type="entry name" value="NITRILASE"/>
    <property type="match status" value="1"/>
</dbReference>
<accession>A0A4Q1HH46</accession>
<dbReference type="AlphaFoldDB" id="A0A4Q1HH46"/>
<proteinExistence type="inferred from homology"/>
<dbReference type="EMBL" id="PYAL01000007">
    <property type="protein sequence ID" value="RXN85477.1"/>
    <property type="molecule type" value="Genomic_DNA"/>
</dbReference>
<dbReference type="Gene3D" id="3.60.110.10">
    <property type="entry name" value="Carbon-nitrogen hydrolase"/>
    <property type="match status" value="1"/>
</dbReference>
<name>A0A4Q1HH46_9BURK</name>
<gene>
    <name evidence="4" type="ORF">C7R54_23235</name>
</gene>
<feature type="region of interest" description="Disordered" evidence="2">
    <location>
        <begin position="318"/>
        <end position="337"/>
    </location>
</feature>
<dbReference type="InterPro" id="IPR000132">
    <property type="entry name" value="Nitrilase/CN_hydratase_CS"/>
</dbReference>
<dbReference type="CDD" id="cd07564">
    <property type="entry name" value="nitrilases_CHs"/>
    <property type="match status" value="1"/>
</dbReference>
<dbReference type="RefSeq" id="WP_129153032.1">
    <property type="nucleotide sequence ID" value="NZ_JBHSDO010000005.1"/>
</dbReference>
<dbReference type="SUPFAM" id="SSF56317">
    <property type="entry name" value="Carbon-nitrogen hydrolase"/>
    <property type="match status" value="1"/>
</dbReference>
<dbReference type="InterPro" id="IPR003010">
    <property type="entry name" value="C-N_Hydrolase"/>
</dbReference>
<evidence type="ECO:0000256" key="2">
    <source>
        <dbReference type="SAM" id="MobiDB-lite"/>
    </source>
</evidence>
<comment type="caution">
    <text evidence="4">The sequence shown here is derived from an EMBL/GenBank/DDBJ whole genome shotgun (WGS) entry which is preliminary data.</text>
</comment>
<sequence>MAKFKAAVVQASSGPDTAATIDKAVGLIAECGARGARVAVFPEAFVGGYPKGASFDIAIGVRTPEGRDEFREYYDRSINVPGPETERLGLATRKAGLFAAIGVIERAGGTLYCTIVFLGPDGQYLGKHRKLMPTAAERLCWGFGDGSTLSTVPTPWGRLGAVICWENYMPLLRTAMYGQDISIYCAPTADDRDSWASTMQHVALEGRCFVLSACQYMLRSEFQANTHNRITDDPDAVLMRGGSMIIDPLGRIVAGPDFSGETILVAELDTDDRTRGKFDFDVVGHYARADIFRLAVEDRPMAAVAAVDGTRGALGDVGVSVPAPRPAHAGPADHRQE</sequence>
<dbReference type="PROSITE" id="PS50263">
    <property type="entry name" value="CN_HYDROLASE"/>
    <property type="match status" value="1"/>
</dbReference>
<evidence type="ECO:0000313" key="4">
    <source>
        <dbReference type="EMBL" id="RXN85477.1"/>
    </source>
</evidence>
<dbReference type="GO" id="GO:0051410">
    <property type="term" value="P:detoxification of nitrogen compound"/>
    <property type="evidence" value="ECO:0007669"/>
    <property type="project" value="TreeGrafter"/>
</dbReference>